<keyword evidence="4" id="KW-1185">Reference proteome</keyword>
<dbReference type="SUPFAM" id="SSF56672">
    <property type="entry name" value="DNA/RNA polymerases"/>
    <property type="match status" value="1"/>
</dbReference>
<organism evidence="3 4">
    <name type="scientific">Cajanus cajan</name>
    <name type="common">Pigeon pea</name>
    <name type="synonym">Cajanus indicus</name>
    <dbReference type="NCBI Taxonomy" id="3821"/>
    <lineage>
        <taxon>Eukaryota</taxon>
        <taxon>Viridiplantae</taxon>
        <taxon>Streptophyta</taxon>
        <taxon>Embryophyta</taxon>
        <taxon>Tracheophyta</taxon>
        <taxon>Spermatophyta</taxon>
        <taxon>Magnoliopsida</taxon>
        <taxon>eudicotyledons</taxon>
        <taxon>Gunneridae</taxon>
        <taxon>Pentapetalae</taxon>
        <taxon>rosids</taxon>
        <taxon>fabids</taxon>
        <taxon>Fabales</taxon>
        <taxon>Fabaceae</taxon>
        <taxon>Papilionoideae</taxon>
        <taxon>50 kb inversion clade</taxon>
        <taxon>NPAAA clade</taxon>
        <taxon>indigoferoid/millettioid clade</taxon>
        <taxon>Phaseoleae</taxon>
        <taxon>Cajanus</taxon>
    </lineage>
</organism>
<evidence type="ECO:0000259" key="1">
    <source>
        <dbReference type="Pfam" id="PF07727"/>
    </source>
</evidence>
<dbReference type="EMBL" id="CM003613">
    <property type="protein sequence ID" value="KYP57192.1"/>
    <property type="molecule type" value="Genomic_DNA"/>
</dbReference>
<reference evidence="3 4" key="1">
    <citation type="journal article" date="2012" name="Nat. Biotechnol.">
        <title>Draft genome sequence of pigeonpea (Cajanus cajan), an orphan legume crop of resource-poor farmers.</title>
        <authorList>
            <person name="Varshney R.K."/>
            <person name="Chen W."/>
            <person name="Li Y."/>
            <person name="Bharti A.K."/>
            <person name="Saxena R.K."/>
            <person name="Schlueter J.A."/>
            <person name="Donoghue M.T."/>
            <person name="Azam S."/>
            <person name="Fan G."/>
            <person name="Whaley A.M."/>
            <person name="Farmer A.D."/>
            <person name="Sheridan J."/>
            <person name="Iwata A."/>
            <person name="Tuteja R."/>
            <person name="Penmetsa R.V."/>
            <person name="Wu W."/>
            <person name="Upadhyaya H.D."/>
            <person name="Yang S.P."/>
            <person name="Shah T."/>
            <person name="Saxena K.B."/>
            <person name="Michael T."/>
            <person name="McCombie W.R."/>
            <person name="Yang B."/>
            <person name="Zhang G."/>
            <person name="Yang H."/>
            <person name="Wang J."/>
            <person name="Spillane C."/>
            <person name="Cook D.R."/>
            <person name="May G.D."/>
            <person name="Xu X."/>
            <person name="Jackson S.A."/>
        </authorList>
    </citation>
    <scope>NUCLEOTIDE SEQUENCE [LARGE SCALE GENOMIC DNA]</scope>
    <source>
        <strain evidence="4">cv. Asha</strain>
    </source>
</reference>
<dbReference type="Pfam" id="PF07727">
    <property type="entry name" value="RVT_2"/>
    <property type="match status" value="1"/>
</dbReference>
<feature type="domain" description="Retroviral polymerase SH3-like" evidence="2">
    <location>
        <begin position="26"/>
        <end position="84"/>
    </location>
</feature>
<dbReference type="Gramene" id="C.cajan_03372.t">
    <property type="protein sequence ID" value="C.cajan_03372.t"/>
    <property type="gene ID" value="C.cajan_03372"/>
</dbReference>
<dbReference type="InterPro" id="IPR043502">
    <property type="entry name" value="DNA/RNA_pol_sf"/>
</dbReference>
<dbReference type="Pfam" id="PF25597">
    <property type="entry name" value="SH3_retrovirus"/>
    <property type="match status" value="1"/>
</dbReference>
<dbReference type="InterPro" id="IPR057670">
    <property type="entry name" value="SH3_retrovirus"/>
</dbReference>
<evidence type="ECO:0000259" key="2">
    <source>
        <dbReference type="Pfam" id="PF25597"/>
    </source>
</evidence>
<protein>
    <submittedName>
        <fullName evidence="3">Retrovirus-related Pol polyprotein from transposon TNT 1-94</fullName>
    </submittedName>
</protein>
<dbReference type="OMA" id="WEHAMVE"/>
<gene>
    <name evidence="3" type="ORF">KK1_003450</name>
</gene>
<proteinExistence type="predicted"/>
<dbReference type="InterPro" id="IPR013103">
    <property type="entry name" value="RVT_2"/>
</dbReference>
<dbReference type="Proteomes" id="UP000075243">
    <property type="component" value="Chromosome 11"/>
</dbReference>
<accession>A0A151SR30</accession>
<feature type="domain" description="Reverse transcriptase Ty1/copia-type" evidence="1">
    <location>
        <begin position="210"/>
        <end position="354"/>
    </location>
</feature>
<evidence type="ECO:0000313" key="4">
    <source>
        <dbReference type="Proteomes" id="UP000075243"/>
    </source>
</evidence>
<name>A0A151SR30_CAJCA</name>
<dbReference type="AlphaFoldDB" id="A0A151SR30"/>
<evidence type="ECO:0000313" key="3">
    <source>
        <dbReference type="EMBL" id="KYP57192.1"/>
    </source>
</evidence>
<sequence>MERLIKKFELWTGRTPSLRHLHVWGCQAEIRIYNPQEKKLDARTISGYFIGYPEKSKGYMFYCPNHNMRIVETGNARFIENGEVSGSTIPQKVEVKEVRMQVPLTYASGNKVSVPLTVESNNNEEEQHNNEPMIHNEPIVEQPQEIALRRSQREKRPAISNDYMVYLHELETDSSINENDPVSFSQAVSCDNSEKWLNAMKEELKSMEQNDVWDLVELPEGCKRVGCKWVFKTKRDSDGNLERYKARLVAKGFTQKDGIDYKETFSPVSRKDSFRIIMELVAHYDLELHQMDVKTAFLNGNLEENVYMDQPMGFSVEGKEHMVCKLKKSIYGLKQASCQWYLKFNDTIISFGFIENIVDR</sequence>